<evidence type="ECO:0008006" key="12">
    <source>
        <dbReference type="Google" id="ProtNLM"/>
    </source>
</evidence>
<evidence type="ECO:0000256" key="4">
    <source>
        <dbReference type="ARBA" id="ARBA00022691"/>
    </source>
</evidence>
<dbReference type="InterPro" id="IPR023404">
    <property type="entry name" value="rSAM_horseshoe"/>
</dbReference>
<dbReference type="GO" id="GO:0046872">
    <property type="term" value="F:metal ion binding"/>
    <property type="evidence" value="ECO:0007669"/>
    <property type="project" value="UniProtKB-KW"/>
</dbReference>
<evidence type="ECO:0000256" key="1">
    <source>
        <dbReference type="ARBA" id="ARBA00001966"/>
    </source>
</evidence>
<dbReference type="InterPro" id="IPR058240">
    <property type="entry name" value="rSAM_sf"/>
</dbReference>
<dbReference type="Gene3D" id="3.80.30.20">
    <property type="entry name" value="tm_1862 like domain"/>
    <property type="match status" value="1"/>
</dbReference>
<dbReference type="InterPro" id="IPR007197">
    <property type="entry name" value="rSAM"/>
</dbReference>
<dbReference type="Pfam" id="PF04055">
    <property type="entry name" value="Radical_SAM"/>
    <property type="match status" value="1"/>
</dbReference>
<feature type="domain" description="B12-binding" evidence="8">
    <location>
        <begin position="7"/>
        <end position="143"/>
    </location>
</feature>
<comment type="cofactor">
    <cofactor evidence="1">
        <name>[4Fe-4S] cluster</name>
        <dbReference type="ChEBI" id="CHEBI:49883"/>
    </cofactor>
</comment>
<dbReference type="InterPro" id="IPR006158">
    <property type="entry name" value="Cobalamin-bd"/>
</dbReference>
<dbReference type="RefSeq" id="WP_208972952.1">
    <property type="nucleotide sequence ID" value="NZ_JAALLH010000001.1"/>
</dbReference>
<evidence type="ECO:0000259" key="8">
    <source>
        <dbReference type="PROSITE" id="PS51332"/>
    </source>
</evidence>
<protein>
    <recommendedName>
        <fullName evidence="12">Radical SAM protein</fullName>
    </recommendedName>
</protein>
<keyword evidence="5" id="KW-0479">Metal-binding</keyword>
<evidence type="ECO:0000256" key="7">
    <source>
        <dbReference type="ARBA" id="ARBA00023014"/>
    </source>
</evidence>
<dbReference type="PANTHER" id="PTHR43409:SF7">
    <property type="entry name" value="BLL1977 PROTEIN"/>
    <property type="match status" value="1"/>
</dbReference>
<feature type="domain" description="Radical SAM core" evidence="9">
    <location>
        <begin position="185"/>
        <end position="420"/>
    </location>
</feature>
<dbReference type="SMART" id="SM00729">
    <property type="entry name" value="Elp3"/>
    <property type="match status" value="1"/>
</dbReference>
<evidence type="ECO:0000256" key="6">
    <source>
        <dbReference type="ARBA" id="ARBA00023004"/>
    </source>
</evidence>
<keyword evidence="2" id="KW-0489">Methyltransferase</keyword>
<dbReference type="Proteomes" id="UP000536624">
    <property type="component" value="Unassembled WGS sequence"/>
</dbReference>
<keyword evidence="3" id="KW-0808">Transferase</keyword>
<gene>
    <name evidence="10" type="ORF">SMALB_2133</name>
</gene>
<dbReference type="InterPro" id="IPR034466">
    <property type="entry name" value="Methyltransferase_Class_B"/>
</dbReference>
<dbReference type="GO" id="GO:0051539">
    <property type="term" value="F:4 iron, 4 sulfur cluster binding"/>
    <property type="evidence" value="ECO:0007669"/>
    <property type="project" value="UniProtKB-KW"/>
</dbReference>
<evidence type="ECO:0000313" key="11">
    <source>
        <dbReference type="Proteomes" id="UP000536624"/>
    </source>
</evidence>
<comment type="caution">
    <text evidence="10">The sequence shown here is derived from an EMBL/GenBank/DDBJ whole genome shotgun (WGS) entry which is preliminary data.</text>
</comment>
<evidence type="ECO:0000256" key="2">
    <source>
        <dbReference type="ARBA" id="ARBA00022603"/>
    </source>
</evidence>
<dbReference type="InterPro" id="IPR006638">
    <property type="entry name" value="Elp3/MiaA/NifB-like_rSAM"/>
</dbReference>
<dbReference type="SUPFAM" id="SSF52242">
    <property type="entry name" value="Cobalamin (vitamin B12)-binding domain"/>
    <property type="match status" value="1"/>
</dbReference>
<keyword evidence="4" id="KW-0949">S-adenosyl-L-methionine</keyword>
<dbReference type="InterPro" id="IPR036724">
    <property type="entry name" value="Cobalamin-bd_sf"/>
</dbReference>
<evidence type="ECO:0000313" key="10">
    <source>
        <dbReference type="EMBL" id="NIY64177.1"/>
    </source>
</evidence>
<proteinExistence type="predicted"/>
<name>A0A7X6AWP4_STRMQ</name>
<keyword evidence="6" id="KW-0408">Iron</keyword>
<dbReference type="GO" id="GO:0003824">
    <property type="term" value="F:catalytic activity"/>
    <property type="evidence" value="ECO:0007669"/>
    <property type="project" value="InterPro"/>
</dbReference>
<keyword evidence="7" id="KW-0411">Iron-sulfur</keyword>
<evidence type="ECO:0000256" key="5">
    <source>
        <dbReference type="ARBA" id="ARBA00022723"/>
    </source>
</evidence>
<organism evidence="10 11">
    <name type="scientific">Streptomyces malaysiensis</name>
    <dbReference type="NCBI Taxonomy" id="92644"/>
    <lineage>
        <taxon>Bacteria</taxon>
        <taxon>Bacillati</taxon>
        <taxon>Actinomycetota</taxon>
        <taxon>Actinomycetes</taxon>
        <taxon>Kitasatosporales</taxon>
        <taxon>Streptomycetaceae</taxon>
        <taxon>Streptomyces</taxon>
        <taxon>Streptomyces violaceusniger group</taxon>
    </lineage>
</organism>
<dbReference type="GO" id="GO:0005829">
    <property type="term" value="C:cytosol"/>
    <property type="evidence" value="ECO:0007669"/>
    <property type="project" value="TreeGrafter"/>
</dbReference>
<dbReference type="CDD" id="cd02068">
    <property type="entry name" value="radical_SAM_B12_BD"/>
    <property type="match status" value="1"/>
</dbReference>
<dbReference type="GO" id="GO:0031419">
    <property type="term" value="F:cobalamin binding"/>
    <property type="evidence" value="ECO:0007669"/>
    <property type="project" value="InterPro"/>
</dbReference>
<dbReference type="PANTHER" id="PTHR43409">
    <property type="entry name" value="ANAEROBIC MAGNESIUM-PROTOPORPHYRIN IX MONOMETHYL ESTER CYCLASE-RELATED"/>
    <property type="match status" value="1"/>
</dbReference>
<dbReference type="SFLD" id="SFLDG01123">
    <property type="entry name" value="methyltransferase_(Class_B)"/>
    <property type="match status" value="1"/>
</dbReference>
<dbReference type="PROSITE" id="PS51918">
    <property type="entry name" value="RADICAL_SAM"/>
    <property type="match status" value="1"/>
</dbReference>
<dbReference type="EMBL" id="JAALLH010000001">
    <property type="protein sequence ID" value="NIY64177.1"/>
    <property type="molecule type" value="Genomic_DNA"/>
</dbReference>
<dbReference type="AlphaFoldDB" id="A0A7X6AWP4"/>
<dbReference type="SFLD" id="SFLDG01082">
    <property type="entry name" value="B12-binding_domain_containing"/>
    <property type="match status" value="1"/>
</dbReference>
<evidence type="ECO:0000256" key="3">
    <source>
        <dbReference type="ARBA" id="ARBA00022679"/>
    </source>
</evidence>
<dbReference type="PROSITE" id="PS51332">
    <property type="entry name" value="B12_BINDING"/>
    <property type="match status" value="1"/>
</dbReference>
<dbReference type="CDD" id="cd01335">
    <property type="entry name" value="Radical_SAM"/>
    <property type="match status" value="1"/>
</dbReference>
<evidence type="ECO:0000259" key="9">
    <source>
        <dbReference type="PROSITE" id="PS51918"/>
    </source>
</evidence>
<dbReference type="InterPro" id="IPR051198">
    <property type="entry name" value="BchE-like"/>
</dbReference>
<dbReference type="Gene3D" id="3.40.50.280">
    <property type="entry name" value="Cobalamin-binding domain"/>
    <property type="match status" value="1"/>
</dbReference>
<sequence>MSKRTGPDRIVLATPSPVTHRTAEENLGLGYLAAYLRQEGYEVALIDGWLQGIDVEALARRIVDARPALVGFACYRSNMMPAIEAMRLVRRAGVRPVTVAGGYGPTFHAAEFLEAGFDAVVRGEGELPMRMLAQHVCTGTPSLERIPGLSFRDTDGTQRHNAEPAPKLPFAQLPHPHRDTLDLTIARRSLVHLQTARGCQATCTFCSIIAFERVGGGPTWRQRSIRDVADEIERLWEQGARYFKVIDDSLVEPPRDAAWCAELADEFESRGVSPRLRGSIRADRAEEDVVRELARAGFFSFSCGIENFSPSALRRMAKRATVEQNFAALDRFRAHGIYVQAGHILFDDRTTLAELEDNYAAMRRYSWTISKGIFTEMYAAAGTRFTRTLTRRGGLQIDQDALGNTRYDVLDPRVRCVYGALKRWQKEHAAVYDKAIDPLSAPKALDDAELALMHRLSVELRETDLDLFRLLLDLATGPTATAHLEEEIHDLVEAEIARTAPHYRKLDTQVEEAYREVGLVYDADDNPFLC</sequence>
<dbReference type="SUPFAM" id="SSF102114">
    <property type="entry name" value="Radical SAM enzymes"/>
    <property type="match status" value="1"/>
</dbReference>
<accession>A0A7X6AWP4</accession>
<dbReference type="SFLD" id="SFLDS00029">
    <property type="entry name" value="Radical_SAM"/>
    <property type="match status" value="1"/>
</dbReference>
<reference evidence="10 11" key="1">
    <citation type="submission" date="2020-02" db="EMBL/GenBank/DDBJ databases">
        <title>Streptomyces malaysiensis DSM14702 (JHCC583434, PFL_A843) Genome sequencing and assembly.</title>
        <authorList>
            <person name="Samborskyy M."/>
        </authorList>
    </citation>
    <scope>NUCLEOTIDE SEQUENCE [LARGE SCALE GENOMIC DNA]</scope>
    <source>
        <strain evidence="10 11">DSM 14702</strain>
    </source>
</reference>
<dbReference type="Pfam" id="PF02310">
    <property type="entry name" value="B12-binding"/>
    <property type="match status" value="1"/>
</dbReference>